<protein>
    <recommendedName>
        <fullName evidence="4">Subversion of eukaryotic traffic protein A</fullName>
    </recommendedName>
</protein>
<evidence type="ECO:0008006" key="4">
    <source>
        <dbReference type="Google" id="ProtNLM"/>
    </source>
</evidence>
<dbReference type="InterPro" id="IPR051706">
    <property type="entry name" value="Glycosyltransferase_domain"/>
</dbReference>
<dbReference type="GO" id="GO:0000030">
    <property type="term" value="F:mannosyltransferase activity"/>
    <property type="evidence" value="ECO:0007669"/>
    <property type="project" value="TreeGrafter"/>
</dbReference>
<dbReference type="GO" id="GO:0016020">
    <property type="term" value="C:membrane"/>
    <property type="evidence" value="ECO:0007669"/>
    <property type="project" value="GOC"/>
</dbReference>
<dbReference type="RefSeq" id="WP_099112874.1">
    <property type="nucleotide sequence ID" value="NZ_CAWNQI010000051.1"/>
</dbReference>
<dbReference type="GO" id="GO:0051999">
    <property type="term" value="P:mannosyl-inositol phosphorylceramide biosynthetic process"/>
    <property type="evidence" value="ECO:0007669"/>
    <property type="project" value="TreeGrafter"/>
</dbReference>
<gene>
    <name evidence="2" type="ORF">Xmir_00488</name>
</gene>
<dbReference type="PANTHER" id="PTHR32385:SF15">
    <property type="entry name" value="INOSITOL PHOSPHOCERAMIDE MANNOSYLTRANSFERASE 1"/>
    <property type="match status" value="1"/>
</dbReference>
<accession>A0A2D0JVC1</accession>
<organism evidence="2 3">
    <name type="scientific">Xenorhabdus miraniensis</name>
    <dbReference type="NCBI Taxonomy" id="351674"/>
    <lineage>
        <taxon>Bacteria</taxon>
        <taxon>Pseudomonadati</taxon>
        <taxon>Pseudomonadota</taxon>
        <taxon>Gammaproteobacteria</taxon>
        <taxon>Enterobacterales</taxon>
        <taxon>Morganellaceae</taxon>
        <taxon>Xenorhabdus</taxon>
    </lineage>
</organism>
<dbReference type="Proteomes" id="UP000221980">
    <property type="component" value="Unassembled WGS sequence"/>
</dbReference>
<keyword evidence="3" id="KW-1185">Reference proteome</keyword>
<evidence type="ECO:0000256" key="1">
    <source>
        <dbReference type="ARBA" id="ARBA00022679"/>
    </source>
</evidence>
<dbReference type="Pfam" id="PF04488">
    <property type="entry name" value="Gly_transf_sug"/>
    <property type="match status" value="1"/>
</dbReference>
<dbReference type="OrthoDB" id="5605951at2"/>
<evidence type="ECO:0000313" key="2">
    <source>
        <dbReference type="EMBL" id="PHM50309.1"/>
    </source>
</evidence>
<proteinExistence type="predicted"/>
<reference evidence="2 3" key="1">
    <citation type="journal article" date="2017" name="Nat. Microbiol.">
        <title>Natural product diversity associated with the nematode symbionts Photorhabdus and Xenorhabdus.</title>
        <authorList>
            <person name="Tobias N.J."/>
            <person name="Wolff H."/>
            <person name="Djahanschiri B."/>
            <person name="Grundmann F."/>
            <person name="Kronenwerth M."/>
            <person name="Shi Y.M."/>
            <person name="Simonyi S."/>
            <person name="Grun P."/>
            <person name="Shapiro-Ilan D."/>
            <person name="Pidot S.J."/>
            <person name="Stinear T.P."/>
            <person name="Ebersberger I."/>
            <person name="Bode H.B."/>
        </authorList>
    </citation>
    <scope>NUCLEOTIDE SEQUENCE [LARGE SCALE GENOMIC DNA]</scope>
    <source>
        <strain evidence="2 3">DSM 17902</strain>
    </source>
</reference>
<comment type="caution">
    <text evidence="2">The sequence shown here is derived from an EMBL/GenBank/DDBJ whole genome shotgun (WGS) entry which is preliminary data.</text>
</comment>
<dbReference type="SUPFAM" id="SSF53448">
    <property type="entry name" value="Nucleotide-diphospho-sugar transferases"/>
    <property type="match status" value="1"/>
</dbReference>
<dbReference type="EMBL" id="NITZ01000002">
    <property type="protein sequence ID" value="PHM50309.1"/>
    <property type="molecule type" value="Genomic_DNA"/>
</dbReference>
<dbReference type="InterPro" id="IPR029044">
    <property type="entry name" value="Nucleotide-diphossugar_trans"/>
</dbReference>
<dbReference type="InterPro" id="IPR007577">
    <property type="entry name" value="GlycoTrfase_DXD_sugar-bd_CS"/>
</dbReference>
<dbReference type="PANTHER" id="PTHR32385">
    <property type="entry name" value="MANNOSYL PHOSPHORYLINOSITOL CERAMIDE SYNTHASE"/>
    <property type="match status" value="1"/>
</dbReference>
<name>A0A2D0JVC1_9GAMM</name>
<keyword evidence="1" id="KW-0808">Transferase</keyword>
<sequence>MMNLPKKIHYFWTGNNIPEKNLRKILNIKYQNPGFEVNIWGERNIQSLVINTLRKIKLKYHGTDFDIGEIPINFNYRNIETAFRSLAHQANTLGSVQLAKLNCLSFLTETDSRKKEENIQRYGDYVDLIYYLQHVYHLHIMGNYHNYAAASDIARLVILYMEGGIYLDSDVKLSDPDIKEMINRESAKFDDLYIQSDIALGDCTGKGWYSTEKIYQFGNAIIASMPQSKKTFDILIQMATALKRHHLYSQIHQSPKFNEISRIRSTNRTRQIDKRIDFALKLEKSNQLNLNVKCSMLNPMWRTGSMYPSQKVSKHDREKNRIDYTMKLTGPVFLIFPLNPKREDTLPLKHRLMSKINNDSVFKKVDASGKWAILKNKKYSDEN</sequence>
<dbReference type="Gene3D" id="3.90.550.20">
    <property type="match status" value="1"/>
</dbReference>
<evidence type="ECO:0000313" key="3">
    <source>
        <dbReference type="Proteomes" id="UP000221980"/>
    </source>
</evidence>
<dbReference type="AlphaFoldDB" id="A0A2D0JVC1"/>